<evidence type="ECO:0000313" key="1">
    <source>
        <dbReference type="EMBL" id="KAJ7513513.1"/>
    </source>
</evidence>
<keyword evidence="2" id="KW-1185">Reference proteome</keyword>
<accession>A0ACC2A7R4</accession>
<dbReference type="Proteomes" id="UP001162992">
    <property type="component" value="Chromosome 23"/>
</dbReference>
<evidence type="ECO:0000313" key="2">
    <source>
        <dbReference type="Proteomes" id="UP001162992"/>
    </source>
</evidence>
<reference evidence="2" key="1">
    <citation type="journal article" date="2024" name="Proc. Natl. Acad. Sci. U.S.A.">
        <title>Extraordinary preservation of gene collinearity over three hundred million years revealed in homosporous lycophytes.</title>
        <authorList>
            <person name="Li C."/>
            <person name="Wickell D."/>
            <person name="Kuo L.Y."/>
            <person name="Chen X."/>
            <person name="Nie B."/>
            <person name="Liao X."/>
            <person name="Peng D."/>
            <person name="Ji J."/>
            <person name="Jenkins J."/>
            <person name="Williams M."/>
            <person name="Shu S."/>
            <person name="Plott C."/>
            <person name="Barry K."/>
            <person name="Rajasekar S."/>
            <person name="Grimwood J."/>
            <person name="Han X."/>
            <person name="Sun S."/>
            <person name="Hou Z."/>
            <person name="He W."/>
            <person name="Dai G."/>
            <person name="Sun C."/>
            <person name="Schmutz J."/>
            <person name="Leebens-Mack J.H."/>
            <person name="Li F.W."/>
            <person name="Wang L."/>
        </authorList>
    </citation>
    <scope>NUCLEOTIDE SEQUENCE [LARGE SCALE GENOMIC DNA]</scope>
    <source>
        <strain evidence="2">cv. PW_Plant_1</strain>
    </source>
</reference>
<name>A0ACC2A7R4_DIPCM</name>
<dbReference type="EMBL" id="CM055114">
    <property type="protein sequence ID" value="KAJ7513513.1"/>
    <property type="molecule type" value="Genomic_DNA"/>
</dbReference>
<comment type="caution">
    <text evidence="1">The sequence shown here is derived from an EMBL/GenBank/DDBJ whole genome shotgun (WGS) entry which is preliminary data.</text>
</comment>
<proteinExistence type="predicted"/>
<protein>
    <submittedName>
        <fullName evidence="1">Uncharacterized protein</fullName>
    </submittedName>
</protein>
<organism evidence="1 2">
    <name type="scientific">Diphasiastrum complanatum</name>
    <name type="common">Issler's clubmoss</name>
    <name type="synonym">Lycopodium complanatum</name>
    <dbReference type="NCBI Taxonomy" id="34168"/>
    <lineage>
        <taxon>Eukaryota</taxon>
        <taxon>Viridiplantae</taxon>
        <taxon>Streptophyta</taxon>
        <taxon>Embryophyta</taxon>
        <taxon>Tracheophyta</taxon>
        <taxon>Lycopodiopsida</taxon>
        <taxon>Lycopodiales</taxon>
        <taxon>Lycopodiaceae</taxon>
        <taxon>Lycopodioideae</taxon>
        <taxon>Diphasiastrum</taxon>
    </lineage>
</organism>
<sequence length="1363" mass="146313">MQVLQTVAEITEAALARGDAPLIWGIDLSTALQHLGAPIPSIELGQWLLTNAFKPPPTVPSSAVWLYLKYSMATYLVFPMHVLALLTSKVIPVRTQQPYMYNAFLELASTYTFSVASSNILYSSERIIEAVDEVLSISKSIGVSVKEVGAICVHFLFLLVYKLAHATVEDLGSSICPSEMQKEENGNSTHVSHGQDSAVVVIEDDKEPTREKPTKERNTIRAVELLAKIMLNKKSASLLRLARGNRPEGWSLFAQCLQSLEDFLHDTSLKVPKAADAFGHLAKALQQGLYHEWQPNQVPVVKVLLDTGTCTWGSSNAWGNGPAAAWLPFDIFMENAMENRRVPATSTAQALTDLMKSLQAIQSATWHDLFLGLWTAALRLVDREREHIEGPRHHVESRLAMLLSIVPLASAAAIEEEESFLQHSTETLESSGKNGNSKEKKFTGVRRKAFLSSLQVISQFDGLLCPPQFAVTAANQAAATATAFIATSENGIFEGPSLNAAGDIRHLIVEVCIARGLLDASEYWCRSLLGVPSAISQSPVSQSSPWLTFMEGAPLSGPLKTALLSTAAGSLAELEKVYLTAINGPEEERAAAASILCGASLIRGWHVQEHSVRLAVKLLSPPSVSADGHGGSTHLIDFAPMLLAALGALTSDDAVNVLSLHGMIPDLAASLLPICEIFGSLSPSIPLTSNSGEEASVHMLFSLAFLLLLRLWKFHRPPVESRLLGGQSPFCADLSLDYLLQLRNTHMRSSVKSSNGSSKNSAETPTKTGGDFLKSSSSLKNFVQASTKSQQPVYLDFFPKLRGWYTQNEACIASTLAGVVHGSPVHQTADKLLNTMFKKLSRTGTASVQAGVSNTSLNSIASSAGEDAAGRPLLPAWDIIEAIPFVLDAVLTACAYGKLSSRDLTTGLRDLVDYFPASIATIVSYFTAEITRGLWKAASMNGNDWPSPASNLLSVEGEIKDILANSGVFVPSFHTGGGNAPATLPLPLAALVSLTITFKVDKVSEMCLAVAGPALGSAAAGCPWPSMPIIAALWAQKVKRWHDFIVFSSTRALFKQDKNAVRQLVRRCFSVTLGSSSSSISKLIGKGGVGPLLGHGNWSYSTPGCPLPVAPGILYLRMHPELHDIMFLTDEILLQVTAAAKNCAVNQIPAVNGNSLPHFRSRSSQTSFSTCMEQVLQASSLGASLLVISGGSTLIQSLYQESLPAWFLSSGAYKSTKDAQSKPVHGTVLEGHVVAHFSLLAATLAWGVPSLKSQQSPVLSEVNGASLNSQRCHILGSHMEFLASALDGKIILGCEHTTWKAYVIAFLALLVSCIPGWISDVRTDILKRLAKGLRFWHEHELAVLLLEQGGSAAMGTAAEILLR</sequence>
<gene>
    <name evidence="1" type="ORF">O6H91_23G002600</name>
</gene>